<dbReference type="OrthoDB" id="410015at2759"/>
<dbReference type="Proteomes" id="UP000601435">
    <property type="component" value="Unassembled WGS sequence"/>
</dbReference>
<dbReference type="AlphaFoldDB" id="A0A813C1T2"/>
<evidence type="ECO:0000313" key="2">
    <source>
        <dbReference type="Proteomes" id="UP000601435"/>
    </source>
</evidence>
<evidence type="ECO:0000313" key="1">
    <source>
        <dbReference type="EMBL" id="CAE7934249.1"/>
    </source>
</evidence>
<sequence length="208" mass="22516">VPKIDPWTEWPGVVKYNADKLLDLDGDFGPYWSEMLFDSSMANMLASLPTTGTQSETSWTIPGGVDIMVEVEYSSSTNSLPGGLKSIKASYDGPVSFPNPSFSGDRVNFEVSISEGSPYASSCATAEFLGSRAGRMAEPMLWVTCLVEEFDHIEMKQAVFAQGLQATSTFGAFTRSVRFSVVDIPSNSRPPWLKATCCPKANFGVHSG</sequence>
<proteinExistence type="predicted"/>
<dbReference type="EMBL" id="CAJNJA010083128">
    <property type="protein sequence ID" value="CAE7934249.1"/>
    <property type="molecule type" value="Genomic_DNA"/>
</dbReference>
<accession>A0A813C1T2</accession>
<protein>
    <submittedName>
        <fullName evidence="1">Uncharacterized protein</fullName>
    </submittedName>
</protein>
<keyword evidence="2" id="KW-1185">Reference proteome</keyword>
<organism evidence="1 2">
    <name type="scientific">Symbiodinium necroappetens</name>
    <dbReference type="NCBI Taxonomy" id="1628268"/>
    <lineage>
        <taxon>Eukaryota</taxon>
        <taxon>Sar</taxon>
        <taxon>Alveolata</taxon>
        <taxon>Dinophyceae</taxon>
        <taxon>Suessiales</taxon>
        <taxon>Symbiodiniaceae</taxon>
        <taxon>Symbiodinium</taxon>
    </lineage>
</organism>
<feature type="non-terminal residue" evidence="1">
    <location>
        <position position="208"/>
    </location>
</feature>
<reference evidence="1" key="1">
    <citation type="submission" date="2021-02" db="EMBL/GenBank/DDBJ databases">
        <authorList>
            <person name="Dougan E. K."/>
            <person name="Rhodes N."/>
            <person name="Thang M."/>
            <person name="Chan C."/>
        </authorList>
    </citation>
    <scope>NUCLEOTIDE SEQUENCE</scope>
</reference>
<gene>
    <name evidence="1" type="ORF">SNEC2469_LOCUS32625</name>
</gene>
<name>A0A813C1T2_9DINO</name>
<comment type="caution">
    <text evidence="1">The sequence shown here is derived from an EMBL/GenBank/DDBJ whole genome shotgun (WGS) entry which is preliminary data.</text>
</comment>